<dbReference type="InterPro" id="IPR011437">
    <property type="entry name" value="DUF1540"/>
</dbReference>
<dbReference type="Proteomes" id="UP000190476">
    <property type="component" value="Chromosome I"/>
</dbReference>
<gene>
    <name evidence="2" type="ORF">CCH01_14000</name>
</gene>
<proteinExistence type="predicted"/>
<dbReference type="GeneID" id="66301731"/>
<name>A0A1U6JDT5_9CLOT</name>
<feature type="domain" description="DUF1540" evidence="1">
    <location>
        <begin position="5"/>
        <end position="42"/>
    </location>
</feature>
<evidence type="ECO:0000259" key="1">
    <source>
        <dbReference type="Pfam" id="PF07561"/>
    </source>
</evidence>
<dbReference type="AlphaFoldDB" id="A0A1U6JDT5"/>
<accession>A0A1U6JDT5</accession>
<feature type="domain" description="DUF1540" evidence="1">
    <location>
        <begin position="79"/>
        <end position="117"/>
    </location>
</feature>
<dbReference type="RefSeq" id="WP_161493095.1">
    <property type="nucleotide sequence ID" value="NZ_CBML010000006.1"/>
</dbReference>
<dbReference type="STRING" id="1351755.CCH01_14000"/>
<organism evidence="2 3">
    <name type="scientific">Clostridium chauvoei JF4335</name>
    <dbReference type="NCBI Taxonomy" id="1351755"/>
    <lineage>
        <taxon>Bacteria</taxon>
        <taxon>Bacillati</taxon>
        <taxon>Bacillota</taxon>
        <taxon>Clostridia</taxon>
        <taxon>Eubacteriales</taxon>
        <taxon>Clostridiaceae</taxon>
        <taxon>Clostridium</taxon>
    </lineage>
</organism>
<sequence>MNRLSCNVRKCNHNLFGICDMHTIRILSCNNEANNIPRCNSFEKYKISKRVRLIGKTDIYEDRLNNVENKGFQLELPDIYCELTNCKYNECSKCQSRTVMIEGFKAKQYGDTKCTTFLINSNI</sequence>
<reference evidence="3" key="1">
    <citation type="submission" date="2017-03" db="EMBL/GenBank/DDBJ databases">
        <authorList>
            <person name="Falquet L."/>
            <person name="Falquet L."/>
        </authorList>
    </citation>
    <scope>NUCLEOTIDE SEQUENCE [LARGE SCALE GENOMIC DNA]</scope>
</reference>
<dbReference type="EMBL" id="LT799839">
    <property type="protein sequence ID" value="SLK18187.1"/>
    <property type="molecule type" value="Genomic_DNA"/>
</dbReference>
<keyword evidence="3" id="KW-1185">Reference proteome</keyword>
<evidence type="ECO:0000313" key="3">
    <source>
        <dbReference type="Proteomes" id="UP000190476"/>
    </source>
</evidence>
<evidence type="ECO:0000313" key="2">
    <source>
        <dbReference type="EMBL" id="SLK18187.1"/>
    </source>
</evidence>
<dbReference type="Pfam" id="PF07561">
    <property type="entry name" value="DUF1540"/>
    <property type="match status" value="2"/>
</dbReference>
<protein>
    <recommendedName>
        <fullName evidence="1">DUF1540 domain-containing protein</fullName>
    </recommendedName>
</protein>